<dbReference type="AlphaFoldDB" id="A0A7S1WJK5"/>
<reference evidence="2" key="1">
    <citation type="submission" date="2021-01" db="EMBL/GenBank/DDBJ databases">
        <authorList>
            <person name="Corre E."/>
            <person name="Pelletier E."/>
            <person name="Niang G."/>
            <person name="Scheremetjew M."/>
            <person name="Finn R."/>
            <person name="Kale V."/>
            <person name="Holt S."/>
            <person name="Cochrane G."/>
            <person name="Meng A."/>
            <person name="Brown T."/>
            <person name="Cohen L."/>
        </authorList>
    </citation>
    <scope>NUCLEOTIDE SEQUENCE</scope>
    <source>
        <strain evidence="2">OF101</strain>
    </source>
</reference>
<dbReference type="EMBL" id="HBGE01081793">
    <property type="protein sequence ID" value="CAD9172042.1"/>
    <property type="molecule type" value="Transcribed_RNA"/>
</dbReference>
<feature type="chain" id="PRO_5031012152" description="Phospholipase B-like" evidence="1">
    <location>
        <begin position="20"/>
        <end position="271"/>
    </location>
</feature>
<evidence type="ECO:0000256" key="1">
    <source>
        <dbReference type="SAM" id="SignalP"/>
    </source>
</evidence>
<name>A0A7S1WJK5_ALECA</name>
<gene>
    <name evidence="2" type="ORF">ACAT0790_LOCUS48811</name>
</gene>
<evidence type="ECO:0000313" key="2">
    <source>
        <dbReference type="EMBL" id="CAD9172042.1"/>
    </source>
</evidence>
<organism evidence="2">
    <name type="scientific">Alexandrium catenella</name>
    <name type="common">Red tide dinoflagellate</name>
    <name type="synonym">Gonyaulax catenella</name>
    <dbReference type="NCBI Taxonomy" id="2925"/>
    <lineage>
        <taxon>Eukaryota</taxon>
        <taxon>Sar</taxon>
        <taxon>Alveolata</taxon>
        <taxon>Dinophyceae</taxon>
        <taxon>Gonyaulacales</taxon>
        <taxon>Pyrocystaceae</taxon>
        <taxon>Alexandrium</taxon>
    </lineage>
</organism>
<evidence type="ECO:0008006" key="3">
    <source>
        <dbReference type="Google" id="ProtNLM"/>
    </source>
</evidence>
<accession>A0A7S1WJK5</accession>
<keyword evidence="1" id="KW-0732">Signal</keyword>
<proteinExistence type="predicted"/>
<sequence>MPLARLALLGLLAASPAVALRRHAFPGIDSDNASAELVIENPVPVEPGCQCLEYAQVYANHSARCGSVFERHGEMCKLFYQKMEDNLCWNIPGDAEQGQWCYVSLDCQALNGGAHLRKASVAWKRCSPRQDRMSRLHTVKSLTVWAKKRDIDLGMAFSMAYQALEGITWEQLAPYFPDGTAMVDDLRAVPDQWKSKIEGIVHSGPNTIIRSSTGRAPEAIIANQNLFVTAENTAWTRGKDQSELAANPFKMTEFTLVKRAPKRDSGVSASS</sequence>
<feature type="signal peptide" evidence="1">
    <location>
        <begin position="1"/>
        <end position="19"/>
    </location>
</feature>
<protein>
    <recommendedName>
        <fullName evidence="3">Phospholipase B-like</fullName>
    </recommendedName>
</protein>